<dbReference type="WBParaSite" id="nRc.2.0.1.t31413-RA">
    <property type="protein sequence ID" value="nRc.2.0.1.t31413-RA"/>
    <property type="gene ID" value="nRc.2.0.1.g31413"/>
</dbReference>
<evidence type="ECO:0000313" key="2">
    <source>
        <dbReference type="WBParaSite" id="nRc.2.0.1.t31413-RA"/>
    </source>
</evidence>
<accession>A0A915K0M4</accession>
<evidence type="ECO:0000313" key="1">
    <source>
        <dbReference type="Proteomes" id="UP000887565"/>
    </source>
</evidence>
<organism evidence="1 2">
    <name type="scientific">Romanomermis culicivorax</name>
    <name type="common">Nematode worm</name>
    <dbReference type="NCBI Taxonomy" id="13658"/>
    <lineage>
        <taxon>Eukaryota</taxon>
        <taxon>Metazoa</taxon>
        <taxon>Ecdysozoa</taxon>
        <taxon>Nematoda</taxon>
        <taxon>Enoplea</taxon>
        <taxon>Dorylaimia</taxon>
        <taxon>Mermithida</taxon>
        <taxon>Mermithoidea</taxon>
        <taxon>Mermithidae</taxon>
        <taxon>Romanomermis</taxon>
    </lineage>
</organism>
<dbReference type="AlphaFoldDB" id="A0A915K0M4"/>
<keyword evidence="1" id="KW-1185">Reference proteome</keyword>
<sequence length="159" mass="17683">MVSSDFTGRFVYKSLTALAPETVVQIDTVGVDATVGCVEFAFVDVWKKYNKKKNLDHGLKQCSIIFLTSQTTPARPVHRVGRNVEKSRSAFASERVAHFDAMGIRRTIVQTFAALVSYCKKTRTRYKVHTIQCTVLTKKNLLGRQTRPGLLIGSGDKSA</sequence>
<reference evidence="2" key="1">
    <citation type="submission" date="2022-11" db="UniProtKB">
        <authorList>
            <consortium name="WormBaseParasite"/>
        </authorList>
    </citation>
    <scope>IDENTIFICATION</scope>
</reference>
<proteinExistence type="predicted"/>
<name>A0A915K0M4_ROMCU</name>
<protein>
    <submittedName>
        <fullName evidence="2">Uncharacterized protein</fullName>
    </submittedName>
</protein>
<dbReference type="Proteomes" id="UP000887565">
    <property type="component" value="Unplaced"/>
</dbReference>